<accession>A0ABY2RUK2</accession>
<dbReference type="EMBL" id="SWMS01000032">
    <property type="protein sequence ID" value="TKG61033.1"/>
    <property type="molecule type" value="Genomic_DNA"/>
</dbReference>
<organism evidence="3 4">
    <name type="scientific">Prauserella endophytica</name>
    <dbReference type="NCBI Taxonomy" id="1592324"/>
    <lineage>
        <taxon>Bacteria</taxon>
        <taxon>Bacillati</taxon>
        <taxon>Actinomycetota</taxon>
        <taxon>Actinomycetes</taxon>
        <taxon>Pseudonocardiales</taxon>
        <taxon>Pseudonocardiaceae</taxon>
        <taxon>Prauserella</taxon>
        <taxon>Prauserella coralliicola group</taxon>
    </lineage>
</organism>
<name>A0ABY2RUK2_9PSEU</name>
<evidence type="ECO:0000256" key="2">
    <source>
        <dbReference type="SAM" id="SignalP"/>
    </source>
</evidence>
<evidence type="ECO:0000313" key="4">
    <source>
        <dbReference type="Proteomes" id="UP000309992"/>
    </source>
</evidence>
<evidence type="ECO:0000313" key="3">
    <source>
        <dbReference type="EMBL" id="TKG61033.1"/>
    </source>
</evidence>
<sequence length="144" mass="14568">MRTVRRTMVATALALPLAFGSAGLASADEYGSETAVVGPDGVATEQVAANAGSQEQGVSYVTESQYAGPAGAASDLTYAGTDGDGEAAYYTESAAASEDGAASSSTWAATDDEQAEPSDVYDEDWLVTDDDDDDDEDVAASTDG</sequence>
<keyword evidence="4" id="KW-1185">Reference proteome</keyword>
<protein>
    <recommendedName>
        <fullName evidence="5">Secreted protein</fullName>
    </recommendedName>
</protein>
<evidence type="ECO:0000256" key="1">
    <source>
        <dbReference type="SAM" id="MobiDB-lite"/>
    </source>
</evidence>
<evidence type="ECO:0008006" key="5">
    <source>
        <dbReference type="Google" id="ProtNLM"/>
    </source>
</evidence>
<comment type="caution">
    <text evidence="3">The sequence shown here is derived from an EMBL/GenBank/DDBJ whole genome shotgun (WGS) entry which is preliminary data.</text>
</comment>
<feature type="region of interest" description="Disordered" evidence="1">
    <location>
        <begin position="98"/>
        <end position="144"/>
    </location>
</feature>
<dbReference type="RefSeq" id="WP_113645083.1">
    <property type="nucleotide sequence ID" value="NZ_SWMS01000032.1"/>
</dbReference>
<feature type="signal peptide" evidence="2">
    <location>
        <begin position="1"/>
        <end position="27"/>
    </location>
</feature>
<keyword evidence="2" id="KW-0732">Signal</keyword>
<reference evidence="3 4" key="1">
    <citation type="journal article" date="2015" name="Antonie Van Leeuwenhoek">
        <title>Prauserella endophytica sp. nov., an endophytic actinobacterium isolated from Tamarix taklamakanensis.</title>
        <authorList>
            <person name="Liu J.M."/>
            <person name="Habden X."/>
            <person name="Guo L."/>
            <person name="Tuo L."/>
            <person name="Jiang Z.K."/>
            <person name="Liu S.W."/>
            <person name="Liu X.F."/>
            <person name="Chen L."/>
            <person name="Li R.F."/>
            <person name="Zhang Y.Q."/>
            <person name="Sun C.H."/>
        </authorList>
    </citation>
    <scope>NUCLEOTIDE SEQUENCE [LARGE SCALE GENOMIC DNA]</scope>
    <source>
        <strain evidence="3 4">CGMCC 4.7182</strain>
    </source>
</reference>
<feature type="compositionally biased region" description="Acidic residues" evidence="1">
    <location>
        <begin position="110"/>
        <end position="138"/>
    </location>
</feature>
<gene>
    <name evidence="3" type="ORF">FCN18_34030</name>
</gene>
<dbReference type="Proteomes" id="UP000309992">
    <property type="component" value="Unassembled WGS sequence"/>
</dbReference>
<feature type="chain" id="PRO_5046171187" description="Secreted protein" evidence="2">
    <location>
        <begin position="28"/>
        <end position="144"/>
    </location>
</feature>
<proteinExistence type="predicted"/>
<feature type="compositionally biased region" description="Low complexity" evidence="1">
    <location>
        <begin position="98"/>
        <end position="109"/>
    </location>
</feature>